<gene>
    <name evidence="1" type="ORF">GCM10012284_23030</name>
</gene>
<dbReference type="Proteomes" id="UP000656042">
    <property type="component" value="Unassembled WGS sequence"/>
</dbReference>
<keyword evidence="2" id="KW-1185">Reference proteome</keyword>
<proteinExistence type="predicted"/>
<name>A0A8J3FP02_9ACTN</name>
<dbReference type="EMBL" id="BMMX01000007">
    <property type="protein sequence ID" value="GGK88405.1"/>
    <property type="molecule type" value="Genomic_DNA"/>
</dbReference>
<evidence type="ECO:0000313" key="2">
    <source>
        <dbReference type="Proteomes" id="UP000656042"/>
    </source>
</evidence>
<reference evidence="1" key="1">
    <citation type="journal article" date="2014" name="Int. J. Syst. Evol. Microbiol.">
        <title>Complete genome sequence of Corynebacterium casei LMG S-19264T (=DSM 44701T), isolated from a smear-ripened cheese.</title>
        <authorList>
            <consortium name="US DOE Joint Genome Institute (JGI-PGF)"/>
            <person name="Walter F."/>
            <person name="Albersmeier A."/>
            <person name="Kalinowski J."/>
            <person name="Ruckert C."/>
        </authorList>
    </citation>
    <scope>NUCLEOTIDE SEQUENCE</scope>
    <source>
        <strain evidence="1">CGMCC 4.7299</strain>
    </source>
</reference>
<organism evidence="1 2">
    <name type="scientific">Mangrovihabitans endophyticus</name>
    <dbReference type="NCBI Taxonomy" id="1751298"/>
    <lineage>
        <taxon>Bacteria</taxon>
        <taxon>Bacillati</taxon>
        <taxon>Actinomycetota</taxon>
        <taxon>Actinomycetes</taxon>
        <taxon>Micromonosporales</taxon>
        <taxon>Micromonosporaceae</taxon>
        <taxon>Mangrovihabitans</taxon>
    </lineage>
</organism>
<reference evidence="1" key="2">
    <citation type="submission" date="2020-09" db="EMBL/GenBank/DDBJ databases">
        <authorList>
            <person name="Sun Q."/>
            <person name="Zhou Y."/>
        </authorList>
    </citation>
    <scope>NUCLEOTIDE SEQUENCE</scope>
    <source>
        <strain evidence="1">CGMCC 4.7299</strain>
    </source>
</reference>
<sequence length="71" mass="7141">MYPTLRKPFGSTAASEVPCTARAATVPQAAVATVAAAAAILLEVRDMGEPFCPAPAGAAGMTGSSNIRKSY</sequence>
<accession>A0A8J3FP02</accession>
<evidence type="ECO:0000313" key="1">
    <source>
        <dbReference type="EMBL" id="GGK88405.1"/>
    </source>
</evidence>
<comment type="caution">
    <text evidence="1">The sequence shown here is derived from an EMBL/GenBank/DDBJ whole genome shotgun (WGS) entry which is preliminary data.</text>
</comment>
<protein>
    <submittedName>
        <fullName evidence="1">Uncharacterized protein</fullName>
    </submittedName>
</protein>
<dbReference type="AlphaFoldDB" id="A0A8J3FP02"/>